<evidence type="ECO:0000256" key="3">
    <source>
        <dbReference type="ARBA" id="ARBA00022840"/>
    </source>
</evidence>
<comment type="catalytic activity">
    <reaction evidence="5">
        <text>3'-dephospho-CoA + ATP = ADP + CoA + H(+)</text>
        <dbReference type="Rhea" id="RHEA:18245"/>
        <dbReference type="ChEBI" id="CHEBI:15378"/>
        <dbReference type="ChEBI" id="CHEBI:30616"/>
        <dbReference type="ChEBI" id="CHEBI:57287"/>
        <dbReference type="ChEBI" id="CHEBI:57328"/>
        <dbReference type="ChEBI" id="CHEBI:456216"/>
        <dbReference type="EC" id="2.7.1.24"/>
    </reaction>
</comment>
<dbReference type="NCBIfam" id="TIGR00152">
    <property type="entry name" value="dephospho-CoA kinase"/>
    <property type="match status" value="1"/>
</dbReference>
<dbReference type="GO" id="GO:0005737">
    <property type="term" value="C:cytoplasm"/>
    <property type="evidence" value="ECO:0007669"/>
    <property type="project" value="UniProtKB-SubCell"/>
</dbReference>
<evidence type="ECO:0000313" key="7">
    <source>
        <dbReference type="EMBL" id="QEC66388.1"/>
    </source>
</evidence>
<keyword evidence="8" id="KW-1185">Reference proteome</keyword>
<evidence type="ECO:0000256" key="4">
    <source>
        <dbReference type="ARBA" id="ARBA00022993"/>
    </source>
</evidence>
<evidence type="ECO:0000313" key="8">
    <source>
        <dbReference type="Proteomes" id="UP000321533"/>
    </source>
</evidence>
<dbReference type="KEGG" id="pgin:FRZ67_03375"/>
<dbReference type="PANTHER" id="PTHR10695">
    <property type="entry name" value="DEPHOSPHO-COA KINASE-RELATED"/>
    <property type="match status" value="1"/>
</dbReference>
<protein>
    <recommendedName>
        <fullName evidence="5 6">Dephospho-CoA kinase</fullName>
        <ecNumber evidence="5 6">2.7.1.24</ecNumber>
    </recommendedName>
    <alternativeName>
        <fullName evidence="5">Dephosphocoenzyme A kinase</fullName>
    </alternativeName>
</protein>
<dbReference type="RefSeq" id="WP_147188188.1">
    <property type="nucleotide sequence ID" value="NZ_CP042435.1"/>
</dbReference>
<dbReference type="Pfam" id="PF01121">
    <property type="entry name" value="CoaE"/>
    <property type="match status" value="1"/>
</dbReference>
<organism evidence="7 8">
    <name type="scientific">Panacibacter ginsenosidivorans</name>
    <dbReference type="NCBI Taxonomy" id="1813871"/>
    <lineage>
        <taxon>Bacteria</taxon>
        <taxon>Pseudomonadati</taxon>
        <taxon>Bacteroidota</taxon>
        <taxon>Chitinophagia</taxon>
        <taxon>Chitinophagales</taxon>
        <taxon>Chitinophagaceae</taxon>
        <taxon>Panacibacter</taxon>
    </lineage>
</organism>
<comment type="subcellular location">
    <subcellularLocation>
        <location evidence="5">Cytoplasm</location>
    </subcellularLocation>
</comment>
<keyword evidence="4 5" id="KW-0173">Coenzyme A biosynthesis</keyword>
<keyword evidence="3 5" id="KW-0067">ATP-binding</keyword>
<keyword evidence="5" id="KW-0963">Cytoplasm</keyword>
<dbReference type="InterPro" id="IPR001977">
    <property type="entry name" value="Depp_CoAkinase"/>
</dbReference>
<dbReference type="PROSITE" id="PS51219">
    <property type="entry name" value="DPCK"/>
    <property type="match status" value="1"/>
</dbReference>
<dbReference type="InterPro" id="IPR027417">
    <property type="entry name" value="P-loop_NTPase"/>
</dbReference>
<comment type="function">
    <text evidence="5">Catalyzes the phosphorylation of the 3'-hydroxyl group of dephosphocoenzyme A to form coenzyme A.</text>
</comment>
<keyword evidence="5 7" id="KW-0808">Transferase</keyword>
<reference evidence="7 8" key="1">
    <citation type="journal article" date="2016" name="Int. J. Syst. Evol. Microbiol.">
        <title>Panacibacter ginsenosidivorans gen. nov., sp. nov., with ginsenoside converting activity isolated from soil of a ginseng field.</title>
        <authorList>
            <person name="Siddiqi M.Z."/>
            <person name="Muhammad Shafi S."/>
            <person name="Choi K.D."/>
            <person name="Im W.T."/>
        </authorList>
    </citation>
    <scope>NUCLEOTIDE SEQUENCE [LARGE SCALE GENOMIC DNA]</scope>
    <source>
        <strain evidence="7 8">Gsoil1550</strain>
    </source>
</reference>
<evidence type="ECO:0000256" key="6">
    <source>
        <dbReference type="NCBIfam" id="TIGR00152"/>
    </source>
</evidence>
<comment type="pathway">
    <text evidence="5">Cofactor biosynthesis; coenzyme A biosynthesis; CoA from (R)-pantothenate: step 5/5.</text>
</comment>
<gene>
    <name evidence="5" type="primary">coaE</name>
    <name evidence="7" type="ORF">FRZ67_03375</name>
</gene>
<dbReference type="GO" id="GO:0005524">
    <property type="term" value="F:ATP binding"/>
    <property type="evidence" value="ECO:0007669"/>
    <property type="project" value="UniProtKB-UniRule"/>
</dbReference>
<dbReference type="PANTHER" id="PTHR10695:SF46">
    <property type="entry name" value="BIFUNCTIONAL COENZYME A SYNTHASE-RELATED"/>
    <property type="match status" value="1"/>
</dbReference>
<feature type="binding site" evidence="5">
    <location>
        <begin position="12"/>
        <end position="17"/>
    </location>
    <ligand>
        <name>ATP</name>
        <dbReference type="ChEBI" id="CHEBI:30616"/>
    </ligand>
</feature>
<comment type="similarity">
    <text evidence="1 5">Belongs to the CoaE family.</text>
</comment>
<dbReference type="Proteomes" id="UP000321533">
    <property type="component" value="Chromosome"/>
</dbReference>
<keyword evidence="2 5" id="KW-0547">Nucleotide-binding</keyword>
<dbReference type="GO" id="GO:0004140">
    <property type="term" value="F:dephospho-CoA kinase activity"/>
    <property type="evidence" value="ECO:0007669"/>
    <property type="project" value="UniProtKB-UniRule"/>
</dbReference>
<evidence type="ECO:0000256" key="2">
    <source>
        <dbReference type="ARBA" id="ARBA00022741"/>
    </source>
</evidence>
<dbReference type="GO" id="GO:0015937">
    <property type="term" value="P:coenzyme A biosynthetic process"/>
    <property type="evidence" value="ECO:0007669"/>
    <property type="project" value="UniProtKB-UniRule"/>
</dbReference>
<dbReference type="CDD" id="cd02022">
    <property type="entry name" value="DPCK"/>
    <property type="match status" value="1"/>
</dbReference>
<dbReference type="HAMAP" id="MF_00376">
    <property type="entry name" value="Dephospho_CoA_kinase"/>
    <property type="match status" value="1"/>
</dbReference>
<sequence>MPLKVGITGGIGSGKTTVINIFKTLGIPVFDADAAAKKAMHENIDVKKKIIELFGESAYINNELDRKYIAGIVFNDALKLEQLNAIVHPVTIAMAEEWMQQQTSHYVLKEAAILFESGAAAGLDYVIGVFAPQHIRIQRTMNRDKVSREEVLKRMAKQIDEHMKMKLCDFVITNDEQQLVIPQVLKVHEKLLSIKNERDAKG</sequence>
<dbReference type="EC" id="2.7.1.24" evidence="5 6"/>
<dbReference type="OrthoDB" id="9812943at2"/>
<evidence type="ECO:0000256" key="5">
    <source>
        <dbReference type="HAMAP-Rule" id="MF_00376"/>
    </source>
</evidence>
<dbReference type="AlphaFoldDB" id="A0A5B8V7N9"/>
<keyword evidence="5 7" id="KW-0418">Kinase</keyword>
<dbReference type="EMBL" id="CP042435">
    <property type="protein sequence ID" value="QEC66388.1"/>
    <property type="molecule type" value="Genomic_DNA"/>
</dbReference>
<proteinExistence type="inferred from homology"/>
<dbReference type="SUPFAM" id="SSF52540">
    <property type="entry name" value="P-loop containing nucleoside triphosphate hydrolases"/>
    <property type="match status" value="1"/>
</dbReference>
<accession>A0A5B8V7N9</accession>
<evidence type="ECO:0000256" key="1">
    <source>
        <dbReference type="ARBA" id="ARBA00009018"/>
    </source>
</evidence>
<name>A0A5B8V7N9_9BACT</name>
<dbReference type="UniPathway" id="UPA00241">
    <property type="reaction ID" value="UER00356"/>
</dbReference>
<dbReference type="Gene3D" id="3.40.50.300">
    <property type="entry name" value="P-loop containing nucleotide triphosphate hydrolases"/>
    <property type="match status" value="1"/>
</dbReference>